<dbReference type="RefSeq" id="WP_175329298.1">
    <property type="nucleotide sequence ID" value="NZ_BMOI01000001.1"/>
</dbReference>
<evidence type="ECO:0000313" key="2">
    <source>
        <dbReference type="Proteomes" id="UP000746584"/>
    </source>
</evidence>
<comment type="caution">
    <text evidence="1">The sequence shown here is derived from an EMBL/GenBank/DDBJ whole genome shotgun (WGS) entry which is preliminary data.</text>
</comment>
<name>A0ABS2RS06_9MICO</name>
<protein>
    <submittedName>
        <fullName evidence="1">Uncharacterized protein</fullName>
    </submittedName>
</protein>
<keyword evidence="2" id="KW-1185">Reference proteome</keyword>
<accession>A0ABS2RS06</accession>
<sequence>MIFASQGLDQLGFRRIVLSMASTTHFSRFTSGLSRCPGAELETEPMDLTTAVGVPVTTMIISCGRDCAVVDDATTALQWMFPGATTRADFASRTAEAAQAAERAHYERVRRCVAAHRMSASQHRLYAAPKDTHFDGPLPLRWLGVPPLYLTGTQLGERPLPSGLTERVCGAPDACLRLLADAGVIELW</sequence>
<dbReference type="Proteomes" id="UP000746584">
    <property type="component" value="Unassembled WGS sequence"/>
</dbReference>
<evidence type="ECO:0000313" key="1">
    <source>
        <dbReference type="EMBL" id="MBM7801548.1"/>
    </source>
</evidence>
<proteinExistence type="predicted"/>
<organism evidence="1 2">
    <name type="scientific">Curtobacterium luteum</name>
    <dbReference type="NCBI Taxonomy" id="33881"/>
    <lineage>
        <taxon>Bacteria</taxon>
        <taxon>Bacillati</taxon>
        <taxon>Actinomycetota</taxon>
        <taxon>Actinomycetes</taxon>
        <taxon>Micrococcales</taxon>
        <taxon>Microbacteriaceae</taxon>
        <taxon>Curtobacterium</taxon>
    </lineage>
</organism>
<dbReference type="EMBL" id="JAFBCG010000001">
    <property type="protein sequence ID" value="MBM7801548.1"/>
    <property type="molecule type" value="Genomic_DNA"/>
</dbReference>
<gene>
    <name evidence="1" type="ORF">JOE58_000799</name>
</gene>
<reference evidence="1 2" key="1">
    <citation type="submission" date="2021-01" db="EMBL/GenBank/DDBJ databases">
        <title>Sequencing the genomes of 1000 actinobacteria strains.</title>
        <authorList>
            <person name="Klenk H.-P."/>
        </authorList>
    </citation>
    <scope>NUCLEOTIDE SEQUENCE [LARGE SCALE GENOMIC DNA]</scope>
    <source>
        <strain evidence="1 2">DSM 20542</strain>
    </source>
</reference>